<evidence type="ECO:0000259" key="6">
    <source>
        <dbReference type="SMART" id="SM00062"/>
    </source>
</evidence>
<evidence type="ECO:0000256" key="2">
    <source>
        <dbReference type="ARBA" id="ARBA00010333"/>
    </source>
</evidence>
<dbReference type="SUPFAM" id="SSF53850">
    <property type="entry name" value="Periplasmic binding protein-like II"/>
    <property type="match status" value="1"/>
</dbReference>
<dbReference type="PROSITE" id="PS01039">
    <property type="entry name" value="SBP_BACTERIAL_3"/>
    <property type="match status" value="1"/>
</dbReference>
<evidence type="ECO:0000256" key="5">
    <source>
        <dbReference type="SAM" id="SignalP"/>
    </source>
</evidence>
<evidence type="ECO:0000256" key="3">
    <source>
        <dbReference type="ARBA" id="ARBA00022729"/>
    </source>
</evidence>
<comment type="subcellular location">
    <subcellularLocation>
        <location evidence="1">Cell envelope</location>
    </subcellularLocation>
</comment>
<evidence type="ECO:0000256" key="4">
    <source>
        <dbReference type="RuleBase" id="RU003744"/>
    </source>
</evidence>
<dbReference type="Pfam" id="PF00497">
    <property type="entry name" value="SBP_bac_3"/>
    <property type="match status" value="1"/>
</dbReference>
<sequence>MNLVTRLVGAAFAASAAVALALPVNTFAADTATLRFGTDAAYPPYEYKLPDGKLAGLEIDIDNAICAAANRKCEFVVGSFDGLIAGLQSRKFDAIAAALAPTAARRAVMDFTVPVYPADIRLVAAKSAKLAPTAAALAGKRVGVLQGSTQANFAKANWADHGVTIAEYQDQDSAYADLQTGRLDATLVLGPAAQAGFLSKPQGAGFAFAGDRIQDPAILGASSVIGVRKGDTKTLEMLNAALKKIHDDGTVDRLMRKYLGADAVTQ</sequence>
<evidence type="ECO:0000313" key="7">
    <source>
        <dbReference type="EMBL" id="OAJ54761.1"/>
    </source>
</evidence>
<dbReference type="PANTHER" id="PTHR35936">
    <property type="entry name" value="MEMBRANE-BOUND LYTIC MUREIN TRANSGLYCOSYLASE F"/>
    <property type="match status" value="1"/>
</dbReference>
<evidence type="ECO:0000313" key="10">
    <source>
        <dbReference type="Proteomes" id="UP000078116"/>
    </source>
</evidence>
<dbReference type="GO" id="GO:0030313">
    <property type="term" value="C:cell envelope"/>
    <property type="evidence" value="ECO:0007669"/>
    <property type="project" value="UniProtKB-SubCell"/>
</dbReference>
<dbReference type="Proteomes" id="UP000078116">
    <property type="component" value="Unassembled WGS sequence"/>
</dbReference>
<feature type="chain" id="PRO_5008393380" evidence="5">
    <location>
        <begin position="29"/>
        <end position="266"/>
    </location>
</feature>
<dbReference type="Proteomes" id="UP000077961">
    <property type="component" value="Unassembled WGS sequence"/>
</dbReference>
<dbReference type="STRING" id="1462993.A6V36_34930"/>
<dbReference type="InterPro" id="IPR018313">
    <property type="entry name" value="SBP_3_CS"/>
</dbReference>
<dbReference type="SMART" id="SM00062">
    <property type="entry name" value="PBPb"/>
    <property type="match status" value="1"/>
</dbReference>
<accession>A0A1A9N0A5</accession>
<dbReference type="RefSeq" id="WP_064270172.1">
    <property type="nucleotide sequence ID" value="NZ_LXJZ01000192.1"/>
</dbReference>
<gene>
    <name evidence="8" type="ORF">A6V36_34930</name>
    <name evidence="7" type="ORF">A6V37_34050</name>
</gene>
<protein>
    <submittedName>
        <fullName evidence="7">ABC transporter substrate-binding protein</fullName>
    </submittedName>
</protein>
<comment type="caution">
    <text evidence="7">The sequence shown here is derived from an EMBL/GenBank/DDBJ whole genome shotgun (WGS) entry which is preliminary data.</text>
</comment>
<dbReference type="EMBL" id="LXKA01000346">
    <property type="protein sequence ID" value="OAJ54761.1"/>
    <property type="molecule type" value="Genomic_DNA"/>
</dbReference>
<dbReference type="Gene3D" id="3.40.190.10">
    <property type="entry name" value="Periplasmic binding protein-like II"/>
    <property type="match status" value="2"/>
</dbReference>
<name>A0A1A9N0A5_9BURK</name>
<keyword evidence="3 5" id="KW-0732">Signal</keyword>
<dbReference type="OrthoDB" id="9085565at2"/>
<reference evidence="9 10" key="1">
    <citation type="submission" date="2016-04" db="EMBL/GenBank/DDBJ databases">
        <title>Reclassification of Paraburkholderia panaciterrae (Farh et al. 2015) Dobritsa &amp; Samadpour 2016 as a later homotypic synonym of Paraburkholderia ginsengiterrae (Farh et al. 2015) Dobritsa &amp; Samadpour 2016.</title>
        <authorList>
            <person name="Dobritsa A.P."/>
            <person name="Kutumbaka K."/>
            <person name="Samadpour M."/>
        </authorList>
    </citation>
    <scope>NUCLEOTIDE SEQUENCE [LARGE SCALE GENOMIC DNA]</scope>
    <source>
        <strain evidence="7 10">DCY85</strain>
        <strain evidence="8 9">DCY85-1</strain>
    </source>
</reference>
<organism evidence="7 10">
    <name type="scientific">Paraburkholderia ginsengiterrae</name>
    <dbReference type="NCBI Taxonomy" id="1462993"/>
    <lineage>
        <taxon>Bacteria</taxon>
        <taxon>Pseudomonadati</taxon>
        <taxon>Pseudomonadota</taxon>
        <taxon>Betaproteobacteria</taxon>
        <taxon>Burkholderiales</taxon>
        <taxon>Burkholderiaceae</taxon>
        <taxon>Paraburkholderia</taxon>
    </lineage>
</organism>
<feature type="signal peptide" evidence="5">
    <location>
        <begin position="1"/>
        <end position="28"/>
    </location>
</feature>
<dbReference type="EMBL" id="LXJZ01000192">
    <property type="protein sequence ID" value="OAJ55531.1"/>
    <property type="molecule type" value="Genomic_DNA"/>
</dbReference>
<proteinExistence type="inferred from homology"/>
<evidence type="ECO:0000313" key="8">
    <source>
        <dbReference type="EMBL" id="OAJ55531.1"/>
    </source>
</evidence>
<comment type="similarity">
    <text evidence="2 4">Belongs to the bacterial solute-binding protein 3 family.</text>
</comment>
<dbReference type="InterPro" id="IPR001638">
    <property type="entry name" value="Solute-binding_3/MltF_N"/>
</dbReference>
<dbReference type="PANTHER" id="PTHR35936:SF13">
    <property type="entry name" value="HISTIDINE-BINDING PERIPLASMIC PROTEIN"/>
    <property type="match status" value="1"/>
</dbReference>
<keyword evidence="9" id="KW-1185">Reference proteome</keyword>
<evidence type="ECO:0000256" key="1">
    <source>
        <dbReference type="ARBA" id="ARBA00004196"/>
    </source>
</evidence>
<evidence type="ECO:0000313" key="9">
    <source>
        <dbReference type="Proteomes" id="UP000077961"/>
    </source>
</evidence>
<feature type="domain" description="Solute-binding protein family 3/N-terminal" evidence="6">
    <location>
        <begin position="33"/>
        <end position="262"/>
    </location>
</feature>
<dbReference type="AlphaFoldDB" id="A0A1A9N0A5"/>